<name>A0A0G4I9H9_9ALVE</name>
<proteinExistence type="predicted"/>
<feature type="region of interest" description="Disordered" evidence="1">
    <location>
        <begin position="361"/>
        <end position="406"/>
    </location>
</feature>
<gene>
    <name evidence="2" type="ORF">Cvel_12276</name>
</gene>
<accession>A0A0G4I9H9</accession>
<protein>
    <submittedName>
        <fullName evidence="2">Uncharacterized protein</fullName>
    </submittedName>
</protein>
<sequence>MDQFRHYSFPGMWIPSDVYFGLEKNRDFAPELRKHIEETYGPIHSCFDNVVPEVGVDLFLCKTPPSDRFSTGCWTVITNGLCRLSFMTPVYNRQGKVEDLVEGTSPYVQMPVFWDPSDAPFPADMPENLKEELAKSREERTERFEKLGDSDTEGDDSEESTEDSEGEVWRLCNLVLHEFVLFLPPWWPVKEVLQSQLAGSKLPAPHTWPFEAIRTYVHYCRQGVPVRPTDMLPCWPTPFTPILSVNAPKDSTDPVAALPPPPRTFLDRLCCRNNDKEWLAGFPEQSVCMPTTSAFLCVLDPHDLEGMIRPETHLSTFYRPAISMIELVPLTFEEKKFNTQHNAETTIHTFETAGGVPFILQPKKSKEKEAEEETEKLEWKRNRNSTNAKQKRGKGGDETVISPFRA</sequence>
<organism evidence="2">
    <name type="scientific">Chromera velia CCMP2878</name>
    <dbReference type="NCBI Taxonomy" id="1169474"/>
    <lineage>
        <taxon>Eukaryota</taxon>
        <taxon>Sar</taxon>
        <taxon>Alveolata</taxon>
        <taxon>Colpodellida</taxon>
        <taxon>Chromeraceae</taxon>
        <taxon>Chromera</taxon>
    </lineage>
</organism>
<evidence type="ECO:0000256" key="1">
    <source>
        <dbReference type="SAM" id="MobiDB-lite"/>
    </source>
</evidence>
<feature type="compositionally biased region" description="Acidic residues" evidence="1">
    <location>
        <begin position="150"/>
        <end position="164"/>
    </location>
</feature>
<dbReference type="AlphaFoldDB" id="A0A0G4I9H9"/>
<feature type="region of interest" description="Disordered" evidence="1">
    <location>
        <begin position="133"/>
        <end position="164"/>
    </location>
</feature>
<evidence type="ECO:0000313" key="2">
    <source>
        <dbReference type="EMBL" id="CEM53811.1"/>
    </source>
</evidence>
<dbReference type="VEuPathDB" id="CryptoDB:Cvel_12276"/>
<reference evidence="2" key="1">
    <citation type="submission" date="2014-11" db="EMBL/GenBank/DDBJ databases">
        <authorList>
            <person name="Otto D Thomas"/>
            <person name="Naeem Raeece"/>
        </authorList>
    </citation>
    <scope>NUCLEOTIDE SEQUENCE</scope>
</reference>
<dbReference type="EMBL" id="CDMZ01005728">
    <property type="protein sequence ID" value="CEM53811.1"/>
    <property type="molecule type" value="Genomic_DNA"/>
</dbReference>
<feature type="compositionally biased region" description="Basic and acidic residues" evidence="1">
    <location>
        <begin position="133"/>
        <end position="149"/>
    </location>
</feature>